<proteinExistence type="predicted"/>
<dbReference type="PANTHER" id="PTHR35186:SF4">
    <property type="entry name" value="PRION-INHIBITION AND PROPAGATION HELO DOMAIN-CONTAINING PROTEIN"/>
    <property type="match status" value="1"/>
</dbReference>
<gene>
    <name evidence="1" type="ORF">SAMD00023353_0701260</name>
</gene>
<dbReference type="PANTHER" id="PTHR35186">
    <property type="entry name" value="ANK_REP_REGION DOMAIN-CONTAINING PROTEIN"/>
    <property type="match status" value="1"/>
</dbReference>
<organism evidence="1">
    <name type="scientific">Rosellinia necatrix</name>
    <name type="common">White root-rot fungus</name>
    <dbReference type="NCBI Taxonomy" id="77044"/>
    <lineage>
        <taxon>Eukaryota</taxon>
        <taxon>Fungi</taxon>
        <taxon>Dikarya</taxon>
        <taxon>Ascomycota</taxon>
        <taxon>Pezizomycotina</taxon>
        <taxon>Sordariomycetes</taxon>
        <taxon>Xylariomycetidae</taxon>
        <taxon>Xylariales</taxon>
        <taxon>Xylariaceae</taxon>
        <taxon>Rosellinia</taxon>
    </lineage>
</organism>
<name>A0A1S8A5W2_ROSNE</name>
<accession>A0A1S8A5W2</accession>
<keyword evidence="2" id="KW-1185">Reference proteome</keyword>
<dbReference type="STRING" id="77044.A0A1S8A5W2"/>
<evidence type="ECO:0000313" key="2">
    <source>
        <dbReference type="Proteomes" id="UP000054516"/>
    </source>
</evidence>
<dbReference type="EMBL" id="DF977452">
    <property type="protein sequence ID" value="GAW25477.1"/>
    <property type="molecule type" value="Genomic_DNA"/>
</dbReference>
<sequence length="225" mass="25429">MEEEFRHSFYSWSGICSKSMMVADDVTTAKPLANLFNRPVHENFDILDQLLLAKTMVATILKFHSTPWLGNWWTLNDIHYLDEHGGMEGILGTVHLGAVMEKGQKQACEQAEVLSSTRQVTNSSERSQRIRNTVLHNLGVGLIQIDRWANLDPNAINDIEKLATQRSRFGPKYRDLVQKCLYCDFGVGANLLKPQLQTAILDKVMRELESIISGLRIDDDDAGLE</sequence>
<reference evidence="1" key="1">
    <citation type="submission" date="2016-03" db="EMBL/GenBank/DDBJ databases">
        <title>Draft genome sequence of Rosellinia necatrix.</title>
        <authorList>
            <person name="Kanematsu S."/>
        </authorList>
    </citation>
    <scope>NUCLEOTIDE SEQUENCE [LARGE SCALE GENOMIC DNA]</scope>
    <source>
        <strain evidence="1">W97</strain>
    </source>
</reference>
<evidence type="ECO:0000313" key="1">
    <source>
        <dbReference type="EMBL" id="GAW25477.1"/>
    </source>
</evidence>
<protein>
    <submittedName>
        <fullName evidence="1">Uncharacterized protein</fullName>
    </submittedName>
</protein>
<dbReference type="OrthoDB" id="5331891at2759"/>
<dbReference type="AlphaFoldDB" id="A0A1S8A5W2"/>
<dbReference type="Proteomes" id="UP000054516">
    <property type="component" value="Unassembled WGS sequence"/>
</dbReference>
<dbReference type="OMA" id="WRSEDIH"/>